<proteinExistence type="inferred from homology"/>
<evidence type="ECO:0000313" key="18">
    <source>
        <dbReference type="Proteomes" id="UP000460561"/>
    </source>
</evidence>
<dbReference type="RefSeq" id="WP_160738419.1">
    <property type="nucleotide sequence ID" value="NZ_WTYQ01000001.1"/>
</dbReference>
<comment type="subcellular location">
    <subcellularLocation>
        <location evidence="1">Cell inner membrane</location>
        <topology evidence="1">Single-pass type II membrane protein</topology>
        <orientation evidence="1">Periplasmic side</orientation>
    </subcellularLocation>
</comment>
<evidence type="ECO:0000256" key="15">
    <source>
        <dbReference type="SAM" id="SignalP"/>
    </source>
</evidence>
<evidence type="ECO:0000256" key="5">
    <source>
        <dbReference type="ARBA" id="ARBA00022692"/>
    </source>
</evidence>
<feature type="chain" id="PRO_5032361907" description="Parvulin-like PPIase" evidence="15">
    <location>
        <begin position="33"/>
        <end position="647"/>
    </location>
</feature>
<dbReference type="EMBL" id="WTYQ01000001">
    <property type="protein sequence ID" value="MXP25280.1"/>
    <property type="molecule type" value="Genomic_DNA"/>
</dbReference>
<evidence type="ECO:0000256" key="3">
    <source>
        <dbReference type="ARBA" id="ARBA00022475"/>
    </source>
</evidence>
<feature type="domain" description="PpiC" evidence="16">
    <location>
        <begin position="272"/>
        <end position="360"/>
    </location>
</feature>
<dbReference type="GO" id="GO:0005886">
    <property type="term" value="C:plasma membrane"/>
    <property type="evidence" value="ECO:0007669"/>
    <property type="project" value="UniProtKB-SubCell"/>
</dbReference>
<evidence type="ECO:0000313" key="17">
    <source>
        <dbReference type="EMBL" id="MXP25280.1"/>
    </source>
</evidence>
<dbReference type="PANTHER" id="PTHR47529:SF1">
    <property type="entry name" value="PERIPLASMIC CHAPERONE PPID"/>
    <property type="match status" value="1"/>
</dbReference>
<keyword evidence="6" id="KW-1133">Transmembrane helix</keyword>
<dbReference type="Pfam" id="PF13145">
    <property type="entry name" value="Rotamase_2"/>
    <property type="match status" value="1"/>
</dbReference>
<evidence type="ECO:0000256" key="7">
    <source>
        <dbReference type="ARBA" id="ARBA00023136"/>
    </source>
</evidence>
<dbReference type="GO" id="GO:0003755">
    <property type="term" value="F:peptidyl-prolyl cis-trans isomerase activity"/>
    <property type="evidence" value="ECO:0007669"/>
    <property type="project" value="UniProtKB-KW"/>
</dbReference>
<evidence type="ECO:0000256" key="10">
    <source>
        <dbReference type="ARBA" id="ARBA00031484"/>
    </source>
</evidence>
<dbReference type="InterPro" id="IPR027304">
    <property type="entry name" value="Trigger_fact/SurA_dom_sf"/>
</dbReference>
<evidence type="ECO:0000256" key="12">
    <source>
        <dbReference type="ARBA" id="ARBA00040743"/>
    </source>
</evidence>
<dbReference type="OrthoDB" id="9768393at2"/>
<dbReference type="AlphaFoldDB" id="A0A845A511"/>
<keyword evidence="14" id="KW-0697">Rotamase</keyword>
<dbReference type="PANTHER" id="PTHR47529">
    <property type="entry name" value="PEPTIDYL-PROLYL CIS-TRANS ISOMERASE D"/>
    <property type="match status" value="1"/>
</dbReference>
<reference evidence="17 18" key="1">
    <citation type="submission" date="2019-12" db="EMBL/GenBank/DDBJ databases">
        <title>Genomic-based taxomic classification of the family Erythrobacteraceae.</title>
        <authorList>
            <person name="Xu L."/>
        </authorList>
    </citation>
    <scope>NUCLEOTIDE SEQUENCE [LARGE SCALE GENOMIC DNA]</scope>
    <source>
        <strain evidence="17 18">DSM 18604</strain>
    </source>
</reference>
<name>A0A845A511_9SPHN</name>
<dbReference type="Proteomes" id="UP000460561">
    <property type="component" value="Unassembled WGS sequence"/>
</dbReference>
<evidence type="ECO:0000256" key="13">
    <source>
        <dbReference type="ARBA" id="ARBA00042775"/>
    </source>
</evidence>
<keyword evidence="18" id="KW-1185">Reference proteome</keyword>
<keyword evidence="4" id="KW-0997">Cell inner membrane</keyword>
<keyword evidence="15" id="KW-0732">Signal</keyword>
<comment type="caution">
    <text evidence="17">The sequence shown here is derived from an EMBL/GenBank/DDBJ whole genome shotgun (WGS) entry which is preliminary data.</text>
</comment>
<keyword evidence="5" id="KW-0812">Transmembrane</keyword>
<evidence type="ECO:0000256" key="8">
    <source>
        <dbReference type="ARBA" id="ARBA00023186"/>
    </source>
</evidence>
<dbReference type="InterPro" id="IPR046357">
    <property type="entry name" value="PPIase_dom_sf"/>
</dbReference>
<protein>
    <recommendedName>
        <fullName evidence="2">Parvulin-like PPIase</fullName>
    </recommendedName>
    <alternativeName>
        <fullName evidence="9">Peptidyl-prolyl cis-trans isomerase plp</fullName>
    </alternativeName>
    <alternativeName>
        <fullName evidence="12">Periplasmic chaperone PpiD</fullName>
    </alternativeName>
    <alternativeName>
        <fullName evidence="13">Periplasmic folding chaperone</fullName>
    </alternativeName>
    <alternativeName>
        <fullName evidence="10">Rotamase plp</fullName>
    </alternativeName>
</protein>
<keyword evidence="8" id="KW-0143">Chaperone</keyword>
<dbReference type="SUPFAM" id="SSF54534">
    <property type="entry name" value="FKBP-like"/>
    <property type="match status" value="1"/>
</dbReference>
<dbReference type="InterPro" id="IPR000297">
    <property type="entry name" value="PPIase_PpiC"/>
</dbReference>
<evidence type="ECO:0000259" key="16">
    <source>
        <dbReference type="PROSITE" id="PS50198"/>
    </source>
</evidence>
<dbReference type="Gene3D" id="1.10.4030.10">
    <property type="entry name" value="Porin chaperone SurA, peptide-binding domain"/>
    <property type="match status" value="1"/>
</dbReference>
<keyword evidence="3" id="KW-1003">Cell membrane</keyword>
<evidence type="ECO:0000256" key="6">
    <source>
        <dbReference type="ARBA" id="ARBA00022989"/>
    </source>
</evidence>
<evidence type="ECO:0000256" key="1">
    <source>
        <dbReference type="ARBA" id="ARBA00004382"/>
    </source>
</evidence>
<keyword evidence="14 17" id="KW-0413">Isomerase</keyword>
<dbReference type="InterPro" id="IPR052029">
    <property type="entry name" value="PpiD_chaperone"/>
</dbReference>
<dbReference type="Pfam" id="PF13624">
    <property type="entry name" value="SurA_N_3"/>
    <property type="match status" value="1"/>
</dbReference>
<sequence length="647" mass="69494">MLQMFRNFFKSKVGIAFTLGFLALIAIAFASADVSNSGSFGGVSGGDRVAVVGGKKIGTAEYSTNITNAFDNLRQQYPTLTMESFVAEGGADQVLEQMIQRTAVAEYARKYGLRAGQRLVDSEIVQSGNFNGPDGSFDQNMFRAVLQQRGLTEAAVRDDISASLLGQQLTTPISFGAEMPLSIARRYAALQSETRKGTISIIPSMAFAPKGEPTDKQLTAYYTAHKDDYIRPERRVIRYATFGDDAVKNLPAPTEAQIAARYKRDANQYAASESRSFTQLVAPTQAAAKAILDEVNSGKSLAAVAKSKGLATTQIGPVDQSDLSVNASPEVAKAAFAAKQGGLTAPARGGLGWYLLRVDKVTNTPARSLDQVRSSISETLAKEQKREALLDRSSKIEDELDSGASLADLAKELGLKLQTTEPLTADGNVYGKQGQKAPEVLNRALSTAFQMEQGKPQLAEVDPGKTFLLFEAAEITPSAAAPLKDIRAQAIAAWRRHEGSLKAKEASQRVMKRIAEGKSVKEALAAEKVTLPPSDAVDMSREQIARGGQVPPVLALFFSMAEGTTKRLEAPQENGWFVAKLDKITPGKLADNDPLIGQARKALGPVVGDEYLEQFVKAVEKQIGTTRNPAAIKAVKDQLTGANNRFN</sequence>
<gene>
    <name evidence="17" type="ORF">GRI39_04375</name>
</gene>
<dbReference type="PROSITE" id="PS50198">
    <property type="entry name" value="PPIC_PPIASE_2"/>
    <property type="match status" value="1"/>
</dbReference>
<feature type="signal peptide" evidence="15">
    <location>
        <begin position="1"/>
        <end position="32"/>
    </location>
</feature>
<comment type="similarity">
    <text evidence="11">Belongs to the PpiD chaperone family.</text>
</comment>
<evidence type="ECO:0000256" key="4">
    <source>
        <dbReference type="ARBA" id="ARBA00022519"/>
    </source>
</evidence>
<organism evidence="17 18">
    <name type="scientific">Altericroceibacterium indicum</name>
    <dbReference type="NCBI Taxonomy" id="374177"/>
    <lineage>
        <taxon>Bacteria</taxon>
        <taxon>Pseudomonadati</taxon>
        <taxon>Pseudomonadota</taxon>
        <taxon>Alphaproteobacteria</taxon>
        <taxon>Sphingomonadales</taxon>
        <taxon>Erythrobacteraceae</taxon>
        <taxon>Altericroceibacterium</taxon>
    </lineage>
</organism>
<dbReference type="Gene3D" id="3.10.50.40">
    <property type="match status" value="1"/>
</dbReference>
<evidence type="ECO:0000256" key="9">
    <source>
        <dbReference type="ARBA" id="ARBA00030642"/>
    </source>
</evidence>
<evidence type="ECO:0000256" key="2">
    <source>
        <dbReference type="ARBA" id="ARBA00018370"/>
    </source>
</evidence>
<dbReference type="SUPFAM" id="SSF109998">
    <property type="entry name" value="Triger factor/SurA peptide-binding domain-like"/>
    <property type="match status" value="1"/>
</dbReference>
<accession>A0A845A511</accession>
<evidence type="ECO:0000256" key="14">
    <source>
        <dbReference type="PROSITE-ProRule" id="PRU00278"/>
    </source>
</evidence>
<keyword evidence="7" id="KW-0472">Membrane</keyword>
<evidence type="ECO:0000256" key="11">
    <source>
        <dbReference type="ARBA" id="ARBA00038408"/>
    </source>
</evidence>